<keyword evidence="3" id="KW-0378">Hydrolase</keyword>
<dbReference type="GO" id="GO:0004065">
    <property type="term" value="F:arylsulfatase activity"/>
    <property type="evidence" value="ECO:0007669"/>
    <property type="project" value="TreeGrafter"/>
</dbReference>
<evidence type="ECO:0000256" key="2">
    <source>
        <dbReference type="ARBA" id="ARBA00022723"/>
    </source>
</evidence>
<keyword evidence="5" id="KW-0732">Signal</keyword>
<reference evidence="7 8" key="1">
    <citation type="submission" date="2019-04" db="EMBL/GenBank/DDBJ databases">
        <authorList>
            <person name="Van Vliet M D."/>
        </authorList>
    </citation>
    <scope>NUCLEOTIDE SEQUENCE [LARGE SCALE GENOMIC DNA]</scope>
    <source>
        <strain evidence="7 8">F21</strain>
    </source>
</reference>
<dbReference type="EMBL" id="CAAHFH010000002">
    <property type="protein sequence ID" value="VGO21978.1"/>
    <property type="molecule type" value="Genomic_DNA"/>
</dbReference>
<dbReference type="RefSeq" id="WP_136063403.1">
    <property type="nucleotide sequence ID" value="NZ_CAAHFH010000002.1"/>
</dbReference>
<dbReference type="SUPFAM" id="SSF53649">
    <property type="entry name" value="Alkaline phosphatase-like"/>
    <property type="match status" value="1"/>
</dbReference>
<dbReference type="Gene3D" id="3.40.720.10">
    <property type="entry name" value="Alkaline Phosphatase, subunit A"/>
    <property type="match status" value="1"/>
</dbReference>
<keyword evidence="4" id="KW-0106">Calcium</keyword>
<dbReference type="InterPro" id="IPR050738">
    <property type="entry name" value="Sulfatase"/>
</dbReference>
<dbReference type="PANTHER" id="PTHR42693">
    <property type="entry name" value="ARYLSULFATASE FAMILY MEMBER"/>
    <property type="match status" value="1"/>
</dbReference>
<evidence type="ECO:0000313" key="8">
    <source>
        <dbReference type="Proteomes" id="UP000346198"/>
    </source>
</evidence>
<dbReference type="PROSITE" id="PS00149">
    <property type="entry name" value="SULFATASE_2"/>
    <property type="match status" value="1"/>
</dbReference>
<evidence type="ECO:0000313" key="7">
    <source>
        <dbReference type="EMBL" id="VGO21978.1"/>
    </source>
</evidence>
<feature type="signal peptide" evidence="5">
    <location>
        <begin position="1"/>
        <end position="23"/>
    </location>
</feature>
<comment type="similarity">
    <text evidence="1">Belongs to the sulfatase family.</text>
</comment>
<sequence>MIRNRIKCSVCAAWMMGVVSVQASVDGASRSPNVIVCLVDDMGVAHINVQYETYTIEDLNQGLVERDIESGSYTLDQSLEAAKKSMPFLHGLIEAGVRFTDAHVANSLCAPSRAGLLTGRYPQKMGIYHNGDIEAKGLPADATVLPKLFQQAGYTTACIGKWHVAKHIPGNWDGSIPDPAQQPTELGFDTYFGLNRSGTVYYNSTQLFRGTERAAAKGFITDQLTDESDQFIKGAGEKPFMLYLAYTAPHGPLDQLAPATYDAPFAHLPRRLRIWNSYMYAVDCGIKKLFETVKAEGELDNTLFIFLSDNGACGNTPLPANGLNRGYKGTHYTGGTRTAMMMWGPEWVKKKSKCSHLVSAMDVFPTALDIAGIERPEALDLDGKSLAGLIGGKSQVPVHNSLVWASKSPPHWSHVPNGLGGRDMNKKTPAVWTVRSGKWVLRTFAQDGHYELFDYQKDIGETKDLSRSNPETVQNLKKVYADWFRSVKPPLDWDRRAWSGLIPEEMRTVADNEKVRQYNEQAKEFEKQSAEWWQKLWEEKYDPNRKRK</sequence>
<dbReference type="Pfam" id="PF00884">
    <property type="entry name" value="Sulfatase"/>
    <property type="match status" value="1"/>
</dbReference>
<evidence type="ECO:0000256" key="4">
    <source>
        <dbReference type="ARBA" id="ARBA00022837"/>
    </source>
</evidence>
<organism evidence="7 8">
    <name type="scientific">Pontiella sulfatireligans</name>
    <dbReference type="NCBI Taxonomy" id="2750658"/>
    <lineage>
        <taxon>Bacteria</taxon>
        <taxon>Pseudomonadati</taxon>
        <taxon>Kiritimatiellota</taxon>
        <taxon>Kiritimatiellia</taxon>
        <taxon>Kiritimatiellales</taxon>
        <taxon>Pontiellaceae</taxon>
        <taxon>Pontiella</taxon>
    </lineage>
</organism>
<proteinExistence type="inferred from homology"/>
<feature type="chain" id="PRO_5028826590" evidence="5">
    <location>
        <begin position="24"/>
        <end position="548"/>
    </location>
</feature>
<dbReference type="AlphaFoldDB" id="A0A6C2UP55"/>
<dbReference type="GO" id="GO:0046872">
    <property type="term" value="F:metal ion binding"/>
    <property type="evidence" value="ECO:0007669"/>
    <property type="project" value="UniProtKB-KW"/>
</dbReference>
<dbReference type="InterPro" id="IPR000917">
    <property type="entry name" value="Sulfatase_N"/>
</dbReference>
<evidence type="ECO:0000256" key="5">
    <source>
        <dbReference type="SAM" id="SignalP"/>
    </source>
</evidence>
<evidence type="ECO:0000256" key="1">
    <source>
        <dbReference type="ARBA" id="ARBA00008779"/>
    </source>
</evidence>
<evidence type="ECO:0000256" key="3">
    <source>
        <dbReference type="ARBA" id="ARBA00022801"/>
    </source>
</evidence>
<dbReference type="PROSITE" id="PS00523">
    <property type="entry name" value="SULFATASE_1"/>
    <property type="match status" value="1"/>
</dbReference>
<evidence type="ECO:0000259" key="6">
    <source>
        <dbReference type="Pfam" id="PF00884"/>
    </source>
</evidence>
<dbReference type="Gene3D" id="3.30.1120.10">
    <property type="match status" value="1"/>
</dbReference>
<accession>A0A6C2UP55</accession>
<protein>
    <submittedName>
        <fullName evidence="7">Arylsulfatase</fullName>
    </submittedName>
</protein>
<dbReference type="PANTHER" id="PTHR42693:SF53">
    <property type="entry name" value="ENDO-4-O-SULFATASE"/>
    <property type="match status" value="1"/>
</dbReference>
<dbReference type="InterPro" id="IPR024607">
    <property type="entry name" value="Sulfatase_CS"/>
</dbReference>
<name>A0A6C2UP55_9BACT</name>
<keyword evidence="8" id="KW-1185">Reference proteome</keyword>
<keyword evidence="2" id="KW-0479">Metal-binding</keyword>
<dbReference type="Proteomes" id="UP000346198">
    <property type="component" value="Unassembled WGS sequence"/>
</dbReference>
<feature type="domain" description="Sulfatase N-terminal" evidence="6">
    <location>
        <begin position="32"/>
        <end position="373"/>
    </location>
</feature>
<dbReference type="InterPro" id="IPR017850">
    <property type="entry name" value="Alkaline_phosphatase_core_sf"/>
</dbReference>
<gene>
    <name evidence="7" type="primary">atsA_226</name>
    <name evidence="7" type="ORF">SCARR_04058</name>
</gene>